<feature type="transmembrane region" description="Helical" evidence="6">
    <location>
        <begin position="20"/>
        <end position="38"/>
    </location>
</feature>
<dbReference type="GO" id="GO:0016020">
    <property type="term" value="C:membrane"/>
    <property type="evidence" value="ECO:0007669"/>
    <property type="project" value="UniProtKB-SubCell"/>
</dbReference>
<dbReference type="Proteomes" id="UP000887568">
    <property type="component" value="Unplaced"/>
</dbReference>
<dbReference type="SMART" id="SM00165">
    <property type="entry name" value="UBA"/>
    <property type="match status" value="1"/>
</dbReference>
<evidence type="ECO:0000256" key="1">
    <source>
        <dbReference type="ARBA" id="ARBA00004141"/>
    </source>
</evidence>
<evidence type="ECO:0000256" key="4">
    <source>
        <dbReference type="ARBA" id="ARBA00023136"/>
    </source>
</evidence>
<evidence type="ECO:0000256" key="5">
    <source>
        <dbReference type="SAM" id="MobiDB-lite"/>
    </source>
</evidence>
<evidence type="ECO:0000313" key="8">
    <source>
        <dbReference type="EnsemblMetazoa" id="XP_038075387.1"/>
    </source>
</evidence>
<evidence type="ECO:0000256" key="3">
    <source>
        <dbReference type="ARBA" id="ARBA00022989"/>
    </source>
</evidence>
<dbReference type="Pfam" id="PF00627">
    <property type="entry name" value="UBA"/>
    <property type="match status" value="1"/>
</dbReference>
<feature type="transmembrane region" description="Helical" evidence="6">
    <location>
        <begin position="93"/>
        <end position="113"/>
    </location>
</feature>
<feature type="region of interest" description="Disordered" evidence="5">
    <location>
        <begin position="293"/>
        <end position="333"/>
    </location>
</feature>
<dbReference type="PANTHER" id="PTHR43066">
    <property type="entry name" value="RHOMBOID-RELATED PROTEIN"/>
    <property type="match status" value="1"/>
</dbReference>
<evidence type="ECO:0000313" key="9">
    <source>
        <dbReference type="Proteomes" id="UP000887568"/>
    </source>
</evidence>
<dbReference type="GO" id="GO:0004252">
    <property type="term" value="F:serine-type endopeptidase activity"/>
    <property type="evidence" value="ECO:0007669"/>
    <property type="project" value="TreeGrafter"/>
</dbReference>
<organism evidence="8 9">
    <name type="scientific">Patiria miniata</name>
    <name type="common">Bat star</name>
    <name type="synonym">Asterina miniata</name>
    <dbReference type="NCBI Taxonomy" id="46514"/>
    <lineage>
        <taxon>Eukaryota</taxon>
        <taxon>Metazoa</taxon>
        <taxon>Echinodermata</taxon>
        <taxon>Eleutherozoa</taxon>
        <taxon>Asterozoa</taxon>
        <taxon>Asteroidea</taxon>
        <taxon>Valvatacea</taxon>
        <taxon>Valvatida</taxon>
        <taxon>Asterinidae</taxon>
        <taxon>Patiria</taxon>
    </lineage>
</organism>
<dbReference type="RefSeq" id="XP_038075387.1">
    <property type="nucleotide sequence ID" value="XM_038219459.1"/>
</dbReference>
<dbReference type="OrthoDB" id="272778at2759"/>
<evidence type="ECO:0000256" key="2">
    <source>
        <dbReference type="ARBA" id="ARBA00022692"/>
    </source>
</evidence>
<dbReference type="InterPro" id="IPR009060">
    <property type="entry name" value="UBA-like_sf"/>
</dbReference>
<dbReference type="CTD" id="337867"/>
<accession>A0A914BIX8</accession>
<protein>
    <recommendedName>
        <fullName evidence="7">UBA domain-containing protein</fullName>
    </recommendedName>
</protein>
<sequence length="367" mass="40375">MMSLQPNSLGFYKTPVSKGLLIGIGCLSTSLLIMGPRYQQLFSYTIESLTQKLEIWRLLTSKLAFLDPKNLLLGLVLMYNFRVFEKRYGSTKFASYLFANGVMTACLELAALFAFHNYHHGNIPIYWTPGPTGVVASLFVPFVCDVPYISGQNVFGHLLNGKWLVYIFGLQLVSHSTQSCIVVGCGLLSGLLYRLNVLYLQSWLRIPNPLARLSAALLGPLLRSSPPREGPLPMGATLELQRQQRMELMEQRMIMAQFRQQAQARGAASSVRPTISAPLGRGTAGSLASVFRQRQNRTSSSGDTPDTEPGSAPHSSQPPASRDFSSVPEEHVQQLTDMGFNRSAVVQALLATHNNVPMATNLLLQDG</sequence>
<dbReference type="Gene3D" id="1.10.8.10">
    <property type="entry name" value="DNA helicase RuvA subunit, C-terminal domain"/>
    <property type="match status" value="1"/>
</dbReference>
<dbReference type="EnsemblMetazoa" id="XM_038219459.1">
    <property type="protein sequence ID" value="XP_038075387.1"/>
    <property type="gene ID" value="LOC119743105"/>
</dbReference>
<keyword evidence="9" id="KW-1185">Reference proteome</keyword>
<feature type="compositionally biased region" description="Polar residues" evidence="5">
    <location>
        <begin position="293"/>
        <end position="304"/>
    </location>
</feature>
<proteinExistence type="predicted"/>
<feature type="transmembrane region" description="Helical" evidence="6">
    <location>
        <begin position="125"/>
        <end position="143"/>
    </location>
</feature>
<dbReference type="SUPFAM" id="SSF144091">
    <property type="entry name" value="Rhomboid-like"/>
    <property type="match status" value="1"/>
</dbReference>
<evidence type="ECO:0000256" key="6">
    <source>
        <dbReference type="SAM" id="Phobius"/>
    </source>
</evidence>
<dbReference type="SUPFAM" id="SSF46934">
    <property type="entry name" value="UBA-like"/>
    <property type="match status" value="1"/>
</dbReference>
<evidence type="ECO:0000259" key="7">
    <source>
        <dbReference type="PROSITE" id="PS50030"/>
    </source>
</evidence>
<keyword evidence="3 6" id="KW-1133">Transmembrane helix</keyword>
<dbReference type="OMA" id="NYQDHRP"/>
<reference evidence="8" key="1">
    <citation type="submission" date="2022-11" db="UniProtKB">
        <authorList>
            <consortium name="EnsemblMetazoa"/>
        </authorList>
    </citation>
    <scope>IDENTIFICATION</scope>
</reference>
<dbReference type="AlphaFoldDB" id="A0A914BIX8"/>
<dbReference type="PANTHER" id="PTHR43066:SF21">
    <property type="entry name" value="UBIQUITIN-ASSOCIATED DOMAIN-CONTAINING PROTEIN 2"/>
    <property type="match status" value="1"/>
</dbReference>
<keyword evidence="4 6" id="KW-0472">Membrane</keyword>
<dbReference type="PROSITE" id="PS50030">
    <property type="entry name" value="UBA"/>
    <property type="match status" value="1"/>
</dbReference>
<keyword evidence="2 6" id="KW-0812">Transmembrane</keyword>
<feature type="domain" description="UBA" evidence="7">
    <location>
        <begin position="326"/>
        <end position="366"/>
    </location>
</feature>
<comment type="subcellular location">
    <subcellularLocation>
        <location evidence="1">Membrane</location>
        <topology evidence="1">Multi-pass membrane protein</topology>
    </subcellularLocation>
</comment>
<dbReference type="InterPro" id="IPR035952">
    <property type="entry name" value="Rhomboid-like_sf"/>
</dbReference>
<name>A0A914BIX8_PATMI</name>
<dbReference type="InterPro" id="IPR015940">
    <property type="entry name" value="UBA"/>
</dbReference>
<dbReference type="GeneID" id="119743105"/>